<dbReference type="EMBL" id="CP127363">
    <property type="protein sequence ID" value="WIY50237.1"/>
    <property type="molecule type" value="Genomic_DNA"/>
</dbReference>
<evidence type="ECO:0000259" key="3">
    <source>
        <dbReference type="Pfam" id="PF14341"/>
    </source>
</evidence>
<feature type="transmembrane region" description="Helical" evidence="1">
    <location>
        <begin position="22"/>
        <end position="46"/>
    </location>
</feature>
<evidence type="ECO:0000259" key="2">
    <source>
        <dbReference type="Pfam" id="PF13681"/>
    </source>
</evidence>
<evidence type="ECO:0000313" key="5">
    <source>
        <dbReference type="Proteomes" id="UP001242732"/>
    </source>
</evidence>
<dbReference type="GeneID" id="79791566"/>
<dbReference type="Pfam" id="PF13681">
    <property type="entry name" value="PilX"/>
    <property type="match status" value="1"/>
</dbReference>
<protein>
    <submittedName>
        <fullName evidence="4">Pilus assembly protein</fullName>
    </submittedName>
</protein>
<keyword evidence="1" id="KW-0472">Membrane</keyword>
<evidence type="ECO:0000313" key="4">
    <source>
        <dbReference type="EMBL" id="WIY50237.1"/>
    </source>
</evidence>
<feature type="domain" description="PilX/PilW C-terminal" evidence="2">
    <location>
        <begin position="118"/>
        <end position="214"/>
    </location>
</feature>
<keyword evidence="5" id="KW-1185">Reference proteome</keyword>
<proteinExistence type="predicted"/>
<dbReference type="InterPro" id="IPR025205">
    <property type="entry name" value="PilX/PilW_C"/>
</dbReference>
<dbReference type="Pfam" id="PF14341">
    <property type="entry name" value="PilX_N"/>
    <property type="match status" value="1"/>
</dbReference>
<reference evidence="4 5" key="1">
    <citation type="submission" date="2023-06" db="EMBL/GenBank/DDBJ databases">
        <authorList>
            <person name="Ham H."/>
            <person name="Park D.S."/>
        </authorList>
    </citation>
    <scope>NUCLEOTIDE SEQUENCE [LARGE SCALE GENOMIC DNA]</scope>
    <source>
        <strain evidence="4 5">KACC 17005</strain>
    </source>
</reference>
<gene>
    <name evidence="4" type="ORF">QRO08_06600</name>
</gene>
<organism evidence="4 5">
    <name type="scientific">Paracidovorax citrulli</name>
    <name type="common">Acidovorax citrulli</name>
    <dbReference type="NCBI Taxonomy" id="80869"/>
    <lineage>
        <taxon>Bacteria</taxon>
        <taxon>Pseudomonadati</taxon>
        <taxon>Pseudomonadota</taxon>
        <taxon>Betaproteobacteria</taxon>
        <taxon>Burkholderiales</taxon>
        <taxon>Comamonadaceae</taxon>
        <taxon>Paracidovorax</taxon>
    </lineage>
</organism>
<feature type="domain" description="Type 4 fimbrial biogenesis protein PilX N-terminal" evidence="3">
    <location>
        <begin position="22"/>
        <end position="71"/>
    </location>
</feature>
<dbReference type="Proteomes" id="UP001242732">
    <property type="component" value="Chromosome"/>
</dbReference>
<dbReference type="InterPro" id="IPR025746">
    <property type="entry name" value="PilX_N_dom"/>
</dbReference>
<dbReference type="RefSeq" id="WP_011796600.1">
    <property type="nucleotide sequence ID" value="NZ_CP023687.1"/>
</dbReference>
<keyword evidence="1" id="KW-1133">Transmembrane helix</keyword>
<accession>A0ABY9ATU6</accession>
<evidence type="ECO:0000256" key="1">
    <source>
        <dbReference type="SAM" id="Phobius"/>
    </source>
</evidence>
<keyword evidence="1" id="KW-0812">Transmembrane</keyword>
<name>A0ABY9ATU6_PARCI</name>
<sequence length="215" mass="22943">MMSRSHLEDQVWGVVSRRQAEAGMSLIVVLLILVVVSILGVAGIQISMMGERSTRNDRDKQVAWQSAEAALIDAELDILGKPDASTVTKRGEVFKRGSTDVGKFLPGCGGDRDAKNLGLCYSPSGAAPAWLTVDLAASTNPQSVAFGTFTGRAFPSGQAGLQPAAPPRYVIELVEDPTDARTTAPKDRKYIYRVTAMGFGPSASTQGVLQIVYRN</sequence>